<dbReference type="InterPro" id="IPR030389">
    <property type="entry name" value="G_FEOB_dom"/>
</dbReference>
<evidence type="ECO:0000313" key="18">
    <source>
        <dbReference type="Proteomes" id="UP000310314"/>
    </source>
</evidence>
<keyword evidence="5 15" id="KW-0812">Transmembrane</keyword>
<keyword evidence="14" id="KW-0479">Metal-binding</keyword>
<keyword evidence="4 15" id="KW-0410">Iron transport</keyword>
<feature type="binding site" evidence="13">
    <location>
        <begin position="11"/>
        <end position="18"/>
    </location>
    <ligand>
        <name>GTP</name>
        <dbReference type="ChEBI" id="CHEBI:37565"/>
        <label>1</label>
    </ligand>
</feature>
<keyword evidence="2 15" id="KW-0813">Transport</keyword>
<dbReference type="InterPro" id="IPR006073">
    <property type="entry name" value="GTP-bd"/>
</dbReference>
<evidence type="ECO:0000259" key="16">
    <source>
        <dbReference type="PROSITE" id="PS51711"/>
    </source>
</evidence>
<feature type="transmembrane region" description="Helical" evidence="15">
    <location>
        <begin position="451"/>
        <end position="472"/>
    </location>
</feature>
<feature type="binding site" evidence="14">
    <location>
        <position position="26"/>
    </location>
    <ligand>
        <name>Mg(2+)</name>
        <dbReference type="ChEBI" id="CHEBI:18420"/>
        <label>2</label>
    </ligand>
</feature>
<evidence type="ECO:0000256" key="4">
    <source>
        <dbReference type="ARBA" id="ARBA00022496"/>
    </source>
</evidence>
<dbReference type="RefSeq" id="WP_138656598.1">
    <property type="nucleotide sequence ID" value="NZ_VATY01000001.1"/>
</dbReference>
<feature type="transmembrane region" description="Helical" evidence="15">
    <location>
        <begin position="725"/>
        <end position="746"/>
    </location>
</feature>
<evidence type="ECO:0000256" key="14">
    <source>
        <dbReference type="PIRSR" id="PIRSR603373-2"/>
    </source>
</evidence>
<keyword evidence="6 13" id="KW-0547">Nucleotide-binding</keyword>
<comment type="caution">
    <text evidence="17">The sequence shown here is derived from an EMBL/GenBank/DDBJ whole genome shotgun (WGS) entry which is preliminary data.</text>
</comment>
<keyword evidence="11 15" id="KW-0472">Membrane</keyword>
<evidence type="ECO:0000256" key="8">
    <source>
        <dbReference type="ARBA" id="ARBA00023004"/>
    </source>
</evidence>
<dbReference type="PANTHER" id="PTHR43185:SF1">
    <property type="entry name" value="FE(2+) TRANSPORTER FEOB"/>
    <property type="match status" value="1"/>
</dbReference>
<gene>
    <name evidence="17" type="primary">feoB</name>
    <name evidence="17" type="ORF">FEE95_04345</name>
</gene>
<keyword evidence="3" id="KW-1003">Cell membrane</keyword>
<evidence type="ECO:0000256" key="2">
    <source>
        <dbReference type="ARBA" id="ARBA00022448"/>
    </source>
</evidence>
<comment type="similarity">
    <text evidence="15">Belongs to the TRAFAC class TrmE-Era-EngA-EngB-Septin-like GTPase superfamily. FeoB GTPase (TC 9.A.8) family.</text>
</comment>
<dbReference type="OrthoDB" id="9809127at2"/>
<dbReference type="InterPro" id="IPR050860">
    <property type="entry name" value="FeoB_GTPase"/>
</dbReference>
<evidence type="ECO:0000256" key="15">
    <source>
        <dbReference type="RuleBase" id="RU362098"/>
    </source>
</evidence>
<keyword evidence="8 15" id="KW-0408">Iron</keyword>
<dbReference type="GO" id="GO:0005525">
    <property type="term" value="F:GTP binding"/>
    <property type="evidence" value="ECO:0007669"/>
    <property type="project" value="UniProtKB-KW"/>
</dbReference>
<dbReference type="InterPro" id="IPR027417">
    <property type="entry name" value="P-loop_NTPase"/>
</dbReference>
<dbReference type="EMBL" id="VATY01000001">
    <property type="protein sequence ID" value="TMM58666.1"/>
    <property type="molecule type" value="Genomic_DNA"/>
</dbReference>
<keyword evidence="14" id="KW-0460">Magnesium</keyword>
<dbReference type="Pfam" id="PF07664">
    <property type="entry name" value="FeoB_C"/>
    <property type="match status" value="1"/>
</dbReference>
<keyword evidence="7 15" id="KW-1133">Transmembrane helix</keyword>
<dbReference type="PRINTS" id="PR00326">
    <property type="entry name" value="GTP1OBG"/>
</dbReference>
<dbReference type="Pfam" id="PF07670">
    <property type="entry name" value="Gate"/>
    <property type="match status" value="2"/>
</dbReference>
<feature type="transmembrane region" description="Helical" evidence="15">
    <location>
        <begin position="691"/>
        <end position="713"/>
    </location>
</feature>
<evidence type="ECO:0000256" key="11">
    <source>
        <dbReference type="ARBA" id="ARBA00023136"/>
    </source>
</evidence>
<comment type="function">
    <text evidence="15">Probable transporter of a GTP-driven Fe(2+) uptake system.</text>
</comment>
<evidence type="ECO:0000256" key="12">
    <source>
        <dbReference type="NCBIfam" id="TIGR00437"/>
    </source>
</evidence>
<dbReference type="InterPro" id="IPR011640">
    <property type="entry name" value="Fe2_transport_prot_B_C"/>
</dbReference>
<feature type="transmembrane region" description="Helical" evidence="15">
    <location>
        <begin position="413"/>
        <end position="439"/>
    </location>
</feature>
<feature type="binding site" evidence="13">
    <location>
        <begin position="122"/>
        <end position="125"/>
    </location>
    <ligand>
        <name>GTP</name>
        <dbReference type="ChEBI" id="CHEBI:37565"/>
        <label>1</label>
    </ligand>
</feature>
<dbReference type="NCBIfam" id="TIGR00437">
    <property type="entry name" value="feoB"/>
    <property type="match status" value="1"/>
</dbReference>
<feature type="binding site" evidence="13">
    <location>
        <begin position="36"/>
        <end position="40"/>
    </location>
    <ligand>
        <name>GTP</name>
        <dbReference type="ChEBI" id="CHEBI:37565"/>
        <label>1</label>
    </ligand>
</feature>
<dbReference type="SUPFAM" id="SSF52540">
    <property type="entry name" value="P-loop containing nucleoside triphosphate hydrolases"/>
    <property type="match status" value="1"/>
</dbReference>
<proteinExistence type="inferred from homology"/>
<evidence type="ECO:0000256" key="7">
    <source>
        <dbReference type="ARBA" id="ARBA00022989"/>
    </source>
</evidence>
<keyword evidence="10 13" id="KW-0342">GTP-binding</keyword>
<evidence type="ECO:0000256" key="5">
    <source>
        <dbReference type="ARBA" id="ARBA00022692"/>
    </source>
</evidence>
<keyword evidence="18" id="KW-1185">Reference proteome</keyword>
<dbReference type="GO" id="GO:0046872">
    <property type="term" value="F:metal ion binding"/>
    <property type="evidence" value="ECO:0007669"/>
    <property type="project" value="UniProtKB-KW"/>
</dbReference>
<accession>A0A5S3PUH9</accession>
<sequence>MSKQINVALIGNPNTGKTSVFNQLTGLNQKVGNYPGITVEKKEGICKLPRGVKAHILDLPGTYSLNTTSLDESVAVELLLNKKDKDHPDVALVISDVENLKRNLLLFTQIKDLKIPAILVINMADRMSRTGISVDIEQLEERLDTKIALVSTRKETGIERLKELIADYKNLSSKPNVDTTVIAPEYFERLQNTFPNEDLYKLWLVITQDVNFMPIEKTLIKDSTSFATKSKSELKRLQQKETIVRYQFINGILKETYKVDANAAKGFRATLDKVLTHKVFGYLIFFFILLTIFQAIYEWSSYPQDLIEGFFASAGEWVKNTLPSGAFTDLIAEGIIAGISGIALFIPQIAFLFLFISLLEESGYMSRVVFLMDRLMRPFGLSGKSVVPLISGTACAIPAVMATRTIENWKERLITILVTPFTTCSARLPVYLIIISLVIPEGRFIGLSYQALTLMLLYLIGFGAAILSAMVLNKILKIKSRSFFVVEMPNYKLPLFKNVAITVWEKTKSFVFGAGKIILAISIILWFLGSNGFADDFKNAESIVKKRIETNGFSEFNKASIETDLINYNKSLQDSIWKKVYVLDASAIADSIQTKKAILEELAQNQEIASHKLENSYMGYAGKAIEPVVKPLGYDWKIGIAVLTSFAAREVFVGTLATIYSVGGGEDNTETITQRMAAEVNPRTKEPLFNLASGISLLLFYAFAMQCVSTLAVVKRETNSWKWPVAQLVFMSVFAYIVALIAYQILK</sequence>
<feature type="transmembrane region" description="Helical" evidence="15">
    <location>
        <begin position="279"/>
        <end position="297"/>
    </location>
</feature>
<dbReference type="GO" id="GO:0005886">
    <property type="term" value="C:plasma membrane"/>
    <property type="evidence" value="ECO:0007669"/>
    <property type="project" value="UniProtKB-SubCell"/>
</dbReference>
<feature type="binding site" evidence="13">
    <location>
        <begin position="58"/>
        <end position="61"/>
    </location>
    <ligand>
        <name>GTP</name>
        <dbReference type="ChEBI" id="CHEBI:37565"/>
        <label>1</label>
    </ligand>
</feature>
<dbReference type="CDD" id="cd01879">
    <property type="entry name" value="FeoB"/>
    <property type="match status" value="1"/>
</dbReference>
<dbReference type="InterPro" id="IPR003373">
    <property type="entry name" value="Fe2_transport_prot-B"/>
</dbReference>
<feature type="domain" description="FeoB-type G" evidence="16">
    <location>
        <begin position="4"/>
        <end position="171"/>
    </location>
</feature>
<feature type="binding site" evidence="14">
    <location>
        <position position="25"/>
    </location>
    <ligand>
        <name>Mg(2+)</name>
        <dbReference type="ChEBI" id="CHEBI:18420"/>
        <label>2</label>
    </ligand>
</feature>
<evidence type="ECO:0000256" key="9">
    <source>
        <dbReference type="ARBA" id="ARBA00023065"/>
    </source>
</evidence>
<keyword evidence="9" id="KW-0406">Ion transport</keyword>
<evidence type="ECO:0000256" key="13">
    <source>
        <dbReference type="PIRSR" id="PIRSR603373-1"/>
    </source>
</evidence>
<evidence type="ECO:0000313" key="17">
    <source>
        <dbReference type="EMBL" id="TMM58666.1"/>
    </source>
</evidence>
<evidence type="ECO:0000256" key="1">
    <source>
        <dbReference type="ARBA" id="ARBA00004651"/>
    </source>
</evidence>
<dbReference type="AlphaFoldDB" id="A0A5S3PUH9"/>
<feature type="transmembrane region" description="Helical" evidence="15">
    <location>
        <begin position="379"/>
        <end position="401"/>
    </location>
</feature>
<reference evidence="17 18" key="1">
    <citation type="submission" date="2019-05" db="EMBL/GenBank/DDBJ databases">
        <authorList>
            <person name="Zhang J.-Y."/>
            <person name="Feg X."/>
            <person name="Du Z.-J."/>
        </authorList>
    </citation>
    <scope>NUCLEOTIDE SEQUENCE [LARGE SCALE GENOMIC DNA]</scope>
    <source>
        <strain evidence="17 18">RZ26</strain>
    </source>
</reference>
<dbReference type="PANTHER" id="PTHR43185">
    <property type="entry name" value="FERROUS IRON TRANSPORT PROTEIN B"/>
    <property type="match status" value="1"/>
</dbReference>
<comment type="subcellular location">
    <subcellularLocation>
        <location evidence="15">Cell inner membrane</location>
        <topology evidence="15">Multi-pass membrane protein</topology>
    </subcellularLocation>
    <subcellularLocation>
        <location evidence="1">Cell membrane</location>
        <topology evidence="1">Multi-pass membrane protein</topology>
    </subcellularLocation>
</comment>
<dbReference type="Gene3D" id="3.40.50.300">
    <property type="entry name" value="P-loop containing nucleotide triphosphate hydrolases"/>
    <property type="match status" value="1"/>
</dbReference>
<dbReference type="Pfam" id="PF02421">
    <property type="entry name" value="FeoB_N"/>
    <property type="match status" value="1"/>
</dbReference>
<evidence type="ECO:0000256" key="3">
    <source>
        <dbReference type="ARBA" id="ARBA00022475"/>
    </source>
</evidence>
<name>A0A5S3PUH9_9FLAO</name>
<feature type="transmembrane region" description="Helical" evidence="15">
    <location>
        <begin position="335"/>
        <end position="359"/>
    </location>
</feature>
<dbReference type="GO" id="GO:0015093">
    <property type="term" value="F:ferrous iron transmembrane transporter activity"/>
    <property type="evidence" value="ECO:0007669"/>
    <property type="project" value="UniProtKB-UniRule"/>
</dbReference>
<evidence type="ECO:0000256" key="6">
    <source>
        <dbReference type="ARBA" id="ARBA00022741"/>
    </source>
</evidence>
<dbReference type="Proteomes" id="UP000310314">
    <property type="component" value="Unassembled WGS sequence"/>
</dbReference>
<evidence type="ECO:0000256" key="10">
    <source>
        <dbReference type="ARBA" id="ARBA00023134"/>
    </source>
</evidence>
<dbReference type="PROSITE" id="PS51711">
    <property type="entry name" value="G_FEOB"/>
    <property type="match status" value="1"/>
</dbReference>
<feature type="transmembrane region" description="Helical" evidence="15">
    <location>
        <begin position="510"/>
        <end position="529"/>
    </location>
</feature>
<dbReference type="InterPro" id="IPR011642">
    <property type="entry name" value="Gate_dom"/>
</dbReference>
<protein>
    <recommendedName>
        <fullName evidence="12 15">Ferrous iron transport protein B</fullName>
    </recommendedName>
</protein>
<feature type="binding site" evidence="14">
    <location>
        <position position="22"/>
    </location>
    <ligand>
        <name>Mg(2+)</name>
        <dbReference type="ChEBI" id="CHEBI:18420"/>
        <label>1</label>
    </ligand>
</feature>
<organism evidence="17 18">
    <name type="scientific">Maribacter algarum</name>
    <name type="common">ex Zhang et al. 2020</name>
    <dbReference type="NCBI Taxonomy" id="2578118"/>
    <lineage>
        <taxon>Bacteria</taxon>
        <taxon>Pseudomonadati</taxon>
        <taxon>Bacteroidota</taxon>
        <taxon>Flavobacteriia</taxon>
        <taxon>Flavobacteriales</taxon>
        <taxon>Flavobacteriaceae</taxon>
        <taxon>Maribacter</taxon>
    </lineage>
</organism>